<evidence type="ECO:0000313" key="1">
    <source>
        <dbReference type="EMBL" id="OMO94372.1"/>
    </source>
</evidence>
<protein>
    <submittedName>
        <fullName evidence="1">Uncharacterized protein</fullName>
    </submittedName>
</protein>
<reference evidence="1 2" key="1">
    <citation type="submission" date="2013-09" db="EMBL/GenBank/DDBJ databases">
        <title>Corchorus capsularis genome sequencing.</title>
        <authorList>
            <person name="Alam M."/>
            <person name="Haque M.S."/>
            <person name="Islam M.S."/>
            <person name="Emdad E.M."/>
            <person name="Islam M.M."/>
            <person name="Ahmed B."/>
            <person name="Halim A."/>
            <person name="Hossen Q.M.M."/>
            <person name="Hossain M.Z."/>
            <person name="Ahmed R."/>
            <person name="Khan M.M."/>
            <person name="Islam R."/>
            <person name="Rashid M.M."/>
            <person name="Khan S.A."/>
            <person name="Rahman M.S."/>
            <person name="Alam M."/>
        </authorList>
    </citation>
    <scope>NUCLEOTIDE SEQUENCE [LARGE SCALE GENOMIC DNA]</scope>
    <source>
        <strain evidence="2">cv. CVL-1</strain>
        <tissue evidence="1">Whole seedling</tissue>
    </source>
</reference>
<dbReference type="Proteomes" id="UP000188268">
    <property type="component" value="Unassembled WGS sequence"/>
</dbReference>
<dbReference type="EMBL" id="AWWV01007883">
    <property type="protein sequence ID" value="OMO94372.1"/>
    <property type="molecule type" value="Genomic_DNA"/>
</dbReference>
<keyword evidence="2" id="KW-1185">Reference proteome</keyword>
<organism evidence="1 2">
    <name type="scientific">Corchorus capsularis</name>
    <name type="common">Jute</name>
    <dbReference type="NCBI Taxonomy" id="210143"/>
    <lineage>
        <taxon>Eukaryota</taxon>
        <taxon>Viridiplantae</taxon>
        <taxon>Streptophyta</taxon>
        <taxon>Embryophyta</taxon>
        <taxon>Tracheophyta</taxon>
        <taxon>Spermatophyta</taxon>
        <taxon>Magnoliopsida</taxon>
        <taxon>eudicotyledons</taxon>
        <taxon>Gunneridae</taxon>
        <taxon>Pentapetalae</taxon>
        <taxon>rosids</taxon>
        <taxon>malvids</taxon>
        <taxon>Malvales</taxon>
        <taxon>Malvaceae</taxon>
        <taxon>Grewioideae</taxon>
        <taxon>Apeibeae</taxon>
        <taxon>Corchorus</taxon>
    </lineage>
</organism>
<sequence length="294" mass="33802">MEYSLLELEENLARIKAKASHIEMQRSKMEAMINFVRDQFIVLPEDIYKSMVMMKAQYAQFMAEESQLDAMLNFARQNYQYSLKESNANMTSKSVNIPVGKQHEAMQHPKVPQCLEALSPSLNIPKPIQEAEKEDEEDNIMALDEDDHSHETTYEDESMEIVPTKDVLVESEDNGVSHDYEDDSSSETRVEEEHNMEIIEATSPLECENVEKVEEEVDSQAMIEYLDCEEADFLGIEALLQPRCDEIPNDKWKLNDYFVKATTSYKGEKEMSTKLAWANTAILSLKRIGHQPIT</sequence>
<dbReference type="AlphaFoldDB" id="A0A1R3JHQ4"/>
<evidence type="ECO:0000313" key="2">
    <source>
        <dbReference type="Proteomes" id="UP000188268"/>
    </source>
</evidence>
<name>A0A1R3JHQ4_COCAP</name>
<comment type="caution">
    <text evidence="1">The sequence shown here is derived from an EMBL/GenBank/DDBJ whole genome shotgun (WGS) entry which is preliminary data.</text>
</comment>
<proteinExistence type="predicted"/>
<gene>
    <name evidence="1" type="ORF">CCACVL1_06035</name>
</gene>
<accession>A0A1R3JHQ4</accession>
<dbReference type="Gramene" id="OMO94372">
    <property type="protein sequence ID" value="OMO94372"/>
    <property type="gene ID" value="CCACVL1_06035"/>
</dbReference>